<sequence length="608" mass="66798">MEGLALLEEQFRHPGHEESRCPARTIPWDQSLAELTHATRSGIPAEVKAAWAKAKLRADCGILGQRHAWAALDHTLYLWDYHEPSGVHTVPSDSAIISVALCPAKSSLAQLSYLLVIATRLSVSLLGLRLSASLQVVPLPGFRASAEGALFHCITCTPSGRVLLLSGAPHVYELLFGDQSGWLRSKCRLIRHSLGGPQRGLSADLHGEPCYILDTFMLKGAVMADIGLVRAQRDGSRFTLGKLQTVSADALSNVRFYFHIVQANAQRLLLEVAGTGQDTRPLEVAAACLQGQADATSPFAAAPRQAQAVRHIRPQAASAHAEEWGHRVAVWGNKRSQEPLWVWDLPYPMALDRRPWRCQTCAREGAARGVRQYFPVTAADVRLAVPGAMRHKAKKQKEHWLTSRFLLEACLIFYENINAVRSILRKALSAPVAAMVETLQKLACLYSARQRPYNAILAFTGVDGALLAVPEATDGEGWRTLEPILEALLWKIKATRLEAGLSLLQSCPTFHCTDNFRAQRLKLEALYKRLWRDCAVGSQGNTKKGPAKRRRVQDPGALTVVAGDPVHDLLALRRRVSTMACDSTDLTFDHADLLSRLSAPEQRPLAAV</sequence>
<feature type="domain" description="Nucleoporin Nup133/Nup155-like N-terminal" evidence="4">
    <location>
        <begin position="42"/>
        <end position="200"/>
    </location>
</feature>
<dbReference type="InterPro" id="IPR014908">
    <property type="entry name" value="Nucleoporin_Nup133/Nup155_N"/>
</dbReference>
<dbReference type="GO" id="GO:0006405">
    <property type="term" value="P:RNA export from nucleus"/>
    <property type="evidence" value="ECO:0007669"/>
    <property type="project" value="TreeGrafter"/>
</dbReference>
<organism evidence="5 6">
    <name type="scientific">Effrenium voratum</name>
    <dbReference type="NCBI Taxonomy" id="2562239"/>
    <lineage>
        <taxon>Eukaryota</taxon>
        <taxon>Sar</taxon>
        <taxon>Alveolata</taxon>
        <taxon>Dinophyceae</taxon>
        <taxon>Suessiales</taxon>
        <taxon>Symbiodiniaceae</taxon>
        <taxon>Effrenium</taxon>
    </lineage>
</organism>
<dbReference type="Proteomes" id="UP001178507">
    <property type="component" value="Unassembled WGS sequence"/>
</dbReference>
<dbReference type="Pfam" id="PF08801">
    <property type="entry name" value="Nucleoporin_N"/>
    <property type="match status" value="1"/>
</dbReference>
<evidence type="ECO:0000313" key="6">
    <source>
        <dbReference type="Proteomes" id="UP001178507"/>
    </source>
</evidence>
<evidence type="ECO:0000256" key="1">
    <source>
        <dbReference type="ARBA" id="ARBA00004123"/>
    </source>
</evidence>
<evidence type="ECO:0000256" key="2">
    <source>
        <dbReference type="ARBA" id="ARBA00022448"/>
    </source>
</evidence>
<dbReference type="GO" id="GO:0044611">
    <property type="term" value="C:nuclear pore inner ring"/>
    <property type="evidence" value="ECO:0007669"/>
    <property type="project" value="TreeGrafter"/>
</dbReference>
<comment type="caution">
    <text evidence="5">The sequence shown here is derived from an EMBL/GenBank/DDBJ whole genome shotgun (WGS) entry which is preliminary data.</text>
</comment>
<gene>
    <name evidence="5" type="ORF">EVOR1521_LOCUS5103</name>
</gene>
<dbReference type="GO" id="GO:0017056">
    <property type="term" value="F:structural constituent of nuclear pore"/>
    <property type="evidence" value="ECO:0007669"/>
    <property type="project" value="InterPro"/>
</dbReference>
<dbReference type="GO" id="GO:0006606">
    <property type="term" value="P:protein import into nucleus"/>
    <property type="evidence" value="ECO:0007669"/>
    <property type="project" value="TreeGrafter"/>
</dbReference>
<evidence type="ECO:0000313" key="5">
    <source>
        <dbReference type="EMBL" id="CAJ1375922.1"/>
    </source>
</evidence>
<proteinExistence type="predicted"/>
<dbReference type="PANTHER" id="PTHR10350:SF6">
    <property type="entry name" value="NUCLEAR PORE COMPLEX PROTEIN NUP155"/>
    <property type="match status" value="1"/>
</dbReference>
<dbReference type="EMBL" id="CAUJNA010000347">
    <property type="protein sequence ID" value="CAJ1375922.1"/>
    <property type="molecule type" value="Genomic_DNA"/>
</dbReference>
<keyword evidence="3" id="KW-0539">Nucleus</keyword>
<dbReference type="GO" id="GO:0036228">
    <property type="term" value="P:protein localization to nuclear inner membrane"/>
    <property type="evidence" value="ECO:0007669"/>
    <property type="project" value="TreeGrafter"/>
</dbReference>
<accession>A0AA36HWH4</accession>
<evidence type="ECO:0000256" key="3">
    <source>
        <dbReference type="ARBA" id="ARBA00023242"/>
    </source>
</evidence>
<dbReference type="GO" id="GO:0000972">
    <property type="term" value="P:transcription-dependent tethering of RNA polymerase II gene DNA at nuclear periphery"/>
    <property type="evidence" value="ECO:0007669"/>
    <property type="project" value="TreeGrafter"/>
</dbReference>
<reference evidence="5" key="1">
    <citation type="submission" date="2023-08" db="EMBL/GenBank/DDBJ databases">
        <authorList>
            <person name="Chen Y."/>
            <person name="Shah S."/>
            <person name="Dougan E. K."/>
            <person name="Thang M."/>
            <person name="Chan C."/>
        </authorList>
    </citation>
    <scope>NUCLEOTIDE SEQUENCE</scope>
</reference>
<dbReference type="PANTHER" id="PTHR10350">
    <property type="entry name" value="NUCLEAR PORE COMPLEX PROTEIN NUP155"/>
    <property type="match status" value="1"/>
</dbReference>
<keyword evidence="2" id="KW-0813">Transport</keyword>
<dbReference type="InterPro" id="IPR004870">
    <property type="entry name" value="Nucleoporin_Nup155"/>
</dbReference>
<dbReference type="AlphaFoldDB" id="A0AA36HWH4"/>
<comment type="subcellular location">
    <subcellularLocation>
        <location evidence="1">Nucleus</location>
    </subcellularLocation>
</comment>
<protein>
    <recommendedName>
        <fullName evidence="4">Nucleoporin Nup133/Nup155-like N-terminal domain-containing protein</fullName>
    </recommendedName>
</protein>
<name>A0AA36HWH4_9DINO</name>
<keyword evidence="6" id="KW-1185">Reference proteome</keyword>
<evidence type="ECO:0000259" key="4">
    <source>
        <dbReference type="Pfam" id="PF08801"/>
    </source>
</evidence>